<evidence type="ECO:0000313" key="2">
    <source>
        <dbReference type="EMBL" id="SIR12429.1"/>
    </source>
</evidence>
<evidence type="ECO:0000256" key="1">
    <source>
        <dbReference type="SAM" id="Phobius"/>
    </source>
</evidence>
<evidence type="ECO:0008006" key="4">
    <source>
        <dbReference type="Google" id="ProtNLM"/>
    </source>
</evidence>
<gene>
    <name evidence="2" type="ORF">SAMN05421829_11033</name>
</gene>
<reference evidence="3" key="1">
    <citation type="submission" date="2017-01" db="EMBL/GenBank/DDBJ databases">
        <authorList>
            <person name="Varghese N."/>
            <person name="Submissions S."/>
        </authorList>
    </citation>
    <scope>NUCLEOTIDE SEQUENCE [LARGE SCALE GENOMIC DNA]</scope>
    <source>
        <strain evidence="3">ATCC 51758</strain>
    </source>
</reference>
<proteinExistence type="predicted"/>
<organism evidence="2 3">
    <name type="scientific">Aromatoleum tolulyticum</name>
    <dbReference type="NCBI Taxonomy" id="34027"/>
    <lineage>
        <taxon>Bacteria</taxon>
        <taxon>Pseudomonadati</taxon>
        <taxon>Pseudomonadota</taxon>
        <taxon>Betaproteobacteria</taxon>
        <taxon>Rhodocyclales</taxon>
        <taxon>Rhodocyclaceae</taxon>
        <taxon>Aromatoleum</taxon>
    </lineage>
</organism>
<feature type="transmembrane region" description="Helical" evidence="1">
    <location>
        <begin position="47"/>
        <end position="66"/>
    </location>
</feature>
<evidence type="ECO:0000313" key="3">
    <source>
        <dbReference type="Proteomes" id="UP000186819"/>
    </source>
</evidence>
<keyword evidence="3" id="KW-1185">Reference proteome</keyword>
<accession>A0A1N6YD64</accession>
<keyword evidence="1" id="KW-1133">Transmembrane helix</keyword>
<dbReference type="InterPro" id="IPR021682">
    <property type="entry name" value="DUF2933"/>
</dbReference>
<dbReference type="AlphaFoldDB" id="A0A1N6YD64"/>
<name>A0A1N6YD64_9RHOO</name>
<dbReference type="RefSeq" id="WP_425290212.1">
    <property type="nucleotide sequence ID" value="NZ_FTMD01000010.1"/>
</dbReference>
<sequence length="86" mass="9608">MDAMHSQHSPVPAPVRDAPRTKRARWVFGIFLAIAATLLAFEHRIHLLGILPWLFLLACPLMHLFMHHGHRGHGDHHGTPGDGGTR</sequence>
<feature type="transmembrane region" description="Helical" evidence="1">
    <location>
        <begin position="24"/>
        <end position="41"/>
    </location>
</feature>
<keyword evidence="1" id="KW-0812">Transmembrane</keyword>
<dbReference type="STRING" id="34027.SAMN05421829_11033"/>
<keyword evidence="1" id="KW-0472">Membrane</keyword>
<protein>
    <recommendedName>
        <fullName evidence="4">DUF2933 domain-containing protein</fullName>
    </recommendedName>
</protein>
<dbReference type="EMBL" id="FTMD01000010">
    <property type="protein sequence ID" value="SIR12429.1"/>
    <property type="molecule type" value="Genomic_DNA"/>
</dbReference>
<dbReference type="Proteomes" id="UP000186819">
    <property type="component" value="Unassembled WGS sequence"/>
</dbReference>
<dbReference type="Pfam" id="PF11666">
    <property type="entry name" value="DUF2933"/>
    <property type="match status" value="1"/>
</dbReference>